<accession>A0A1H7X2R7</accession>
<feature type="signal peptide" evidence="1">
    <location>
        <begin position="1"/>
        <end position="30"/>
    </location>
</feature>
<evidence type="ECO:0008006" key="4">
    <source>
        <dbReference type="Google" id="ProtNLM"/>
    </source>
</evidence>
<evidence type="ECO:0000313" key="2">
    <source>
        <dbReference type="EMBL" id="SEM27921.1"/>
    </source>
</evidence>
<sequence>MSRRSTLLLGPLSTILALLLMITLPQPAQAYTQRTFVTVAQGSSYCVQATAGIDHYTPGVWSSNHAWGTTYVLEADCVTPKVTQARISLEVQRWYGTRWDWCVGGGYWREGTTGSDAWGPTGPSVDSTYRIGTTSPDGSSTWCGGPGWYRTKVQAQFSRWDLFANRYIWTGGTLYSGDEWVE</sequence>
<name>A0A1H7X2R7_9ACTN</name>
<dbReference type="OrthoDB" id="5187457at2"/>
<keyword evidence="3" id="KW-1185">Reference proteome</keyword>
<dbReference type="AlphaFoldDB" id="A0A1H7X2R7"/>
<keyword evidence="1" id="KW-0732">Signal</keyword>
<organism evidence="2 3">
    <name type="scientific">Nonomuraea pusilla</name>
    <dbReference type="NCBI Taxonomy" id="46177"/>
    <lineage>
        <taxon>Bacteria</taxon>
        <taxon>Bacillati</taxon>
        <taxon>Actinomycetota</taxon>
        <taxon>Actinomycetes</taxon>
        <taxon>Streptosporangiales</taxon>
        <taxon>Streptosporangiaceae</taxon>
        <taxon>Nonomuraea</taxon>
    </lineage>
</organism>
<dbReference type="EMBL" id="FOBF01000011">
    <property type="protein sequence ID" value="SEM27921.1"/>
    <property type="molecule type" value="Genomic_DNA"/>
</dbReference>
<gene>
    <name evidence="2" type="ORF">SAMN05660976_04721</name>
</gene>
<reference evidence="2 3" key="1">
    <citation type="submission" date="2016-10" db="EMBL/GenBank/DDBJ databases">
        <authorList>
            <person name="de Groot N.N."/>
        </authorList>
    </citation>
    <scope>NUCLEOTIDE SEQUENCE [LARGE SCALE GENOMIC DNA]</scope>
    <source>
        <strain evidence="2 3">DSM 43357</strain>
    </source>
</reference>
<protein>
    <recommendedName>
        <fullName evidence="4">Secreted protein</fullName>
    </recommendedName>
</protein>
<evidence type="ECO:0000256" key="1">
    <source>
        <dbReference type="SAM" id="SignalP"/>
    </source>
</evidence>
<feature type="chain" id="PRO_5011570955" description="Secreted protein" evidence="1">
    <location>
        <begin position="31"/>
        <end position="182"/>
    </location>
</feature>
<evidence type="ECO:0000313" key="3">
    <source>
        <dbReference type="Proteomes" id="UP000198953"/>
    </source>
</evidence>
<dbReference type="RefSeq" id="WP_055501376.1">
    <property type="nucleotide sequence ID" value="NZ_BBZG01000001.1"/>
</dbReference>
<proteinExistence type="predicted"/>
<dbReference type="Proteomes" id="UP000198953">
    <property type="component" value="Unassembled WGS sequence"/>
</dbReference>